<gene>
    <name evidence="1" type="ORF">CGI_10018624</name>
</gene>
<dbReference type="HOGENOM" id="CLU_1541605_0_0_1"/>
<name>K1S062_MAGGI</name>
<accession>K1S062</accession>
<protein>
    <submittedName>
        <fullName evidence="1">Uncharacterized protein</fullName>
    </submittedName>
</protein>
<dbReference type="EMBL" id="JH816998">
    <property type="protein sequence ID" value="EKC40656.1"/>
    <property type="molecule type" value="Genomic_DNA"/>
</dbReference>
<evidence type="ECO:0000313" key="1">
    <source>
        <dbReference type="EMBL" id="EKC40656.1"/>
    </source>
</evidence>
<reference evidence="1" key="1">
    <citation type="journal article" date="2012" name="Nature">
        <title>The oyster genome reveals stress adaptation and complexity of shell formation.</title>
        <authorList>
            <person name="Zhang G."/>
            <person name="Fang X."/>
            <person name="Guo X."/>
            <person name="Li L."/>
            <person name="Luo R."/>
            <person name="Xu F."/>
            <person name="Yang P."/>
            <person name="Zhang L."/>
            <person name="Wang X."/>
            <person name="Qi H."/>
            <person name="Xiong Z."/>
            <person name="Que H."/>
            <person name="Xie Y."/>
            <person name="Holland P.W."/>
            <person name="Paps J."/>
            <person name="Zhu Y."/>
            <person name="Wu F."/>
            <person name="Chen Y."/>
            <person name="Wang J."/>
            <person name="Peng C."/>
            <person name="Meng J."/>
            <person name="Yang L."/>
            <person name="Liu J."/>
            <person name="Wen B."/>
            <person name="Zhang N."/>
            <person name="Huang Z."/>
            <person name="Zhu Q."/>
            <person name="Feng Y."/>
            <person name="Mount A."/>
            <person name="Hedgecock D."/>
            <person name="Xu Z."/>
            <person name="Liu Y."/>
            <person name="Domazet-Loso T."/>
            <person name="Du Y."/>
            <person name="Sun X."/>
            <person name="Zhang S."/>
            <person name="Liu B."/>
            <person name="Cheng P."/>
            <person name="Jiang X."/>
            <person name="Li J."/>
            <person name="Fan D."/>
            <person name="Wang W."/>
            <person name="Fu W."/>
            <person name="Wang T."/>
            <person name="Wang B."/>
            <person name="Zhang J."/>
            <person name="Peng Z."/>
            <person name="Li Y."/>
            <person name="Li N."/>
            <person name="Wang J."/>
            <person name="Chen M."/>
            <person name="He Y."/>
            <person name="Tan F."/>
            <person name="Song X."/>
            <person name="Zheng Q."/>
            <person name="Huang R."/>
            <person name="Yang H."/>
            <person name="Du X."/>
            <person name="Chen L."/>
            <person name="Yang M."/>
            <person name="Gaffney P.M."/>
            <person name="Wang S."/>
            <person name="Luo L."/>
            <person name="She Z."/>
            <person name="Ming Y."/>
            <person name="Huang W."/>
            <person name="Zhang S."/>
            <person name="Huang B."/>
            <person name="Zhang Y."/>
            <person name="Qu T."/>
            <person name="Ni P."/>
            <person name="Miao G."/>
            <person name="Wang J."/>
            <person name="Wang Q."/>
            <person name="Steinberg C.E."/>
            <person name="Wang H."/>
            <person name="Li N."/>
            <person name="Qian L."/>
            <person name="Zhang G."/>
            <person name="Li Y."/>
            <person name="Yang H."/>
            <person name="Liu X."/>
            <person name="Wang J."/>
            <person name="Yin Y."/>
            <person name="Wang J."/>
        </authorList>
    </citation>
    <scope>NUCLEOTIDE SEQUENCE [LARGE SCALE GENOMIC DNA]</scope>
    <source>
        <strain evidence="1">05x7-T-G4-1.051#20</strain>
    </source>
</reference>
<sequence>MEVIRSGGCAEGFRMKGTDVDQMYVDKLTKIVAETPKNLCTSLAVVKLMQLSKVPPGCLARNNKVGVMGKEEAEEYEKVIRTMVTEEVTEKKGGVAFGLSFISEEGTPKPVPSRLMCGDKEEDFEKWRENQEKVQSEKQDRAQQRREEALVQKKIENAHKETERLEKYVNAADG</sequence>
<proteinExistence type="predicted"/>
<dbReference type="InParanoid" id="K1S062"/>
<dbReference type="AlphaFoldDB" id="K1S062"/>
<organism evidence="1">
    <name type="scientific">Magallana gigas</name>
    <name type="common">Pacific oyster</name>
    <name type="synonym">Crassostrea gigas</name>
    <dbReference type="NCBI Taxonomy" id="29159"/>
    <lineage>
        <taxon>Eukaryota</taxon>
        <taxon>Metazoa</taxon>
        <taxon>Spiralia</taxon>
        <taxon>Lophotrochozoa</taxon>
        <taxon>Mollusca</taxon>
        <taxon>Bivalvia</taxon>
        <taxon>Autobranchia</taxon>
        <taxon>Pteriomorphia</taxon>
        <taxon>Ostreida</taxon>
        <taxon>Ostreoidea</taxon>
        <taxon>Ostreidae</taxon>
        <taxon>Magallana</taxon>
    </lineage>
</organism>